<keyword evidence="4 5" id="KW-0472">Membrane</keyword>
<dbReference type="PANTHER" id="PTHR35371:SF1">
    <property type="entry name" value="BLR7753 PROTEIN"/>
    <property type="match status" value="1"/>
</dbReference>
<comment type="subcellular location">
    <subcellularLocation>
        <location evidence="1">Membrane</location>
    </subcellularLocation>
</comment>
<sequence length="138" mass="15033">MNYDYSLTFIGTYIALVTLLVQALVAATSKAKQPGAIPGKIDEHLSHNSFVFRAHRTFMNSLENMPLFIGSVFLGVFSGAHAKWLGILVITYAVARIVHMILYYAIATETNPSPRSYFFGIALLAQIGILGLVGVALI</sequence>
<dbReference type="PANTHER" id="PTHR35371">
    <property type="entry name" value="INNER MEMBRANE PROTEIN"/>
    <property type="match status" value="1"/>
</dbReference>
<comment type="caution">
    <text evidence="6">The sequence shown here is derived from an EMBL/GenBank/DDBJ whole genome shotgun (WGS) entry which is preliminary data.</text>
</comment>
<reference evidence="6 7" key="1">
    <citation type="submission" date="2023-11" db="EMBL/GenBank/DDBJ databases">
        <title>Gilvimarinus fulvus sp. nov., isolated from the surface of Kelp.</title>
        <authorList>
            <person name="Sun Y.Y."/>
            <person name="Gong Y."/>
            <person name="Du Z.J."/>
        </authorList>
    </citation>
    <scope>NUCLEOTIDE SEQUENCE [LARGE SCALE GENOMIC DNA]</scope>
    <source>
        <strain evidence="6 7">SDUM040013</strain>
    </source>
</reference>
<organism evidence="6 7">
    <name type="scientific">Gilvimarinus gilvus</name>
    <dbReference type="NCBI Taxonomy" id="3058038"/>
    <lineage>
        <taxon>Bacteria</taxon>
        <taxon>Pseudomonadati</taxon>
        <taxon>Pseudomonadota</taxon>
        <taxon>Gammaproteobacteria</taxon>
        <taxon>Cellvibrionales</taxon>
        <taxon>Cellvibrionaceae</taxon>
        <taxon>Gilvimarinus</taxon>
    </lineage>
</organism>
<evidence type="ECO:0000313" key="7">
    <source>
        <dbReference type="Proteomes" id="UP001273505"/>
    </source>
</evidence>
<dbReference type="InterPro" id="IPR023352">
    <property type="entry name" value="MAPEG-like_dom_sf"/>
</dbReference>
<dbReference type="RefSeq" id="WP_302721574.1">
    <property type="nucleotide sequence ID" value="NZ_JAULRU010000344.1"/>
</dbReference>
<evidence type="ECO:0000256" key="3">
    <source>
        <dbReference type="ARBA" id="ARBA00022989"/>
    </source>
</evidence>
<feature type="transmembrane region" description="Helical" evidence="5">
    <location>
        <begin position="62"/>
        <end position="78"/>
    </location>
</feature>
<feature type="transmembrane region" description="Helical" evidence="5">
    <location>
        <begin position="6"/>
        <end position="27"/>
    </location>
</feature>
<evidence type="ECO:0000256" key="1">
    <source>
        <dbReference type="ARBA" id="ARBA00004370"/>
    </source>
</evidence>
<dbReference type="Pfam" id="PF01124">
    <property type="entry name" value="MAPEG"/>
    <property type="match status" value="1"/>
</dbReference>
<evidence type="ECO:0000256" key="2">
    <source>
        <dbReference type="ARBA" id="ARBA00022692"/>
    </source>
</evidence>
<dbReference type="Gene3D" id="1.20.120.550">
    <property type="entry name" value="Membrane associated eicosanoid/glutathione metabolism-like domain"/>
    <property type="match status" value="1"/>
</dbReference>
<dbReference type="SUPFAM" id="SSF161084">
    <property type="entry name" value="MAPEG domain-like"/>
    <property type="match status" value="1"/>
</dbReference>
<evidence type="ECO:0000256" key="4">
    <source>
        <dbReference type="ARBA" id="ARBA00023136"/>
    </source>
</evidence>
<feature type="transmembrane region" description="Helical" evidence="5">
    <location>
        <begin position="84"/>
        <end position="105"/>
    </location>
</feature>
<evidence type="ECO:0000313" key="6">
    <source>
        <dbReference type="EMBL" id="MDX6850931.1"/>
    </source>
</evidence>
<keyword evidence="2 5" id="KW-0812">Transmembrane</keyword>
<keyword evidence="3 5" id="KW-1133">Transmembrane helix</keyword>
<dbReference type="EMBL" id="JAXAFO010000035">
    <property type="protein sequence ID" value="MDX6850931.1"/>
    <property type="molecule type" value="Genomic_DNA"/>
</dbReference>
<accession>A0ABU4S3F3</accession>
<protein>
    <submittedName>
        <fullName evidence="6">MAPEG family protein</fullName>
    </submittedName>
</protein>
<feature type="transmembrane region" description="Helical" evidence="5">
    <location>
        <begin position="117"/>
        <end position="137"/>
    </location>
</feature>
<evidence type="ECO:0000256" key="5">
    <source>
        <dbReference type="SAM" id="Phobius"/>
    </source>
</evidence>
<name>A0ABU4S3F3_9GAMM</name>
<dbReference type="InterPro" id="IPR001129">
    <property type="entry name" value="Membr-assoc_MAPEG"/>
</dbReference>
<proteinExistence type="predicted"/>
<gene>
    <name evidence="6" type="ORF">SCD92_16265</name>
</gene>
<dbReference type="Proteomes" id="UP001273505">
    <property type="component" value="Unassembled WGS sequence"/>
</dbReference>
<keyword evidence="7" id="KW-1185">Reference proteome</keyword>